<keyword evidence="1" id="KW-0175">Coiled coil</keyword>
<dbReference type="Proteomes" id="UP000490939">
    <property type="component" value="Unassembled WGS sequence"/>
</dbReference>
<keyword evidence="6" id="KW-1185">Reference proteome</keyword>
<gene>
    <name evidence="4" type="ORF">EG327_006209</name>
    <name evidence="3" type="ORF">EG328_005084</name>
</gene>
<name>A0A8H3UKA6_VENIN</name>
<dbReference type="EMBL" id="WNWR01000361">
    <property type="protein sequence ID" value="KAE9981552.1"/>
    <property type="molecule type" value="Genomic_DNA"/>
</dbReference>
<evidence type="ECO:0000313" key="6">
    <source>
        <dbReference type="Proteomes" id="UP000490939"/>
    </source>
</evidence>
<dbReference type="Proteomes" id="UP000447873">
    <property type="component" value="Unassembled WGS sequence"/>
</dbReference>
<reference evidence="3 5" key="1">
    <citation type="submission" date="2018-12" db="EMBL/GenBank/DDBJ databases">
        <title>Venturia inaequalis Genome Resource.</title>
        <authorList>
            <person name="Lichtner F.J."/>
        </authorList>
    </citation>
    <scope>NUCLEOTIDE SEQUENCE [LARGE SCALE GENOMIC DNA]</scope>
    <source>
        <strain evidence="3 5">120213</strain>
        <strain evidence="4 6">DMI_063113</strain>
    </source>
</reference>
<proteinExistence type="predicted"/>
<dbReference type="AlphaFoldDB" id="A0A8H3UKA6"/>
<feature type="region of interest" description="Disordered" evidence="2">
    <location>
        <begin position="204"/>
        <end position="234"/>
    </location>
</feature>
<organism evidence="3 5">
    <name type="scientific">Venturia inaequalis</name>
    <name type="common">Apple scab fungus</name>
    <dbReference type="NCBI Taxonomy" id="5025"/>
    <lineage>
        <taxon>Eukaryota</taxon>
        <taxon>Fungi</taxon>
        <taxon>Dikarya</taxon>
        <taxon>Ascomycota</taxon>
        <taxon>Pezizomycotina</taxon>
        <taxon>Dothideomycetes</taxon>
        <taxon>Pleosporomycetidae</taxon>
        <taxon>Venturiales</taxon>
        <taxon>Venturiaceae</taxon>
        <taxon>Venturia</taxon>
    </lineage>
</organism>
<evidence type="ECO:0000256" key="1">
    <source>
        <dbReference type="SAM" id="Coils"/>
    </source>
</evidence>
<evidence type="ECO:0000313" key="4">
    <source>
        <dbReference type="EMBL" id="KAE9981552.1"/>
    </source>
</evidence>
<sequence length="361" mass="41887">MASTLRDIINEKIDRIRHELKSIEKVLHVSWVLYPIPPKKNIDDVLSKIDTLNDDIIHISRALTDSPDASLLESFGPDVSALGREMDIFLQVIQDVVYPDADFDPSNNPRTAVSQFAEITKEFASIEKILDYISLLHRDEIRAILSPMRRRKSSYSRNLRNLARIISLPENSALFDQFNDTILELFNKSKLIVRKMESLGEEHLLNDLDDESRETLTEPRPSDEATPAQATPDMSDVARLRENILKATDEKQLSKTILIYVDALDTTSAFLARDRRNLSHDQDRVLKRSLAQFEDNYEIDEHKTYMQRYEGRLMEREDALQTLREEIETRVGEAEELMVNMKDLKPLLKKHGRRRKLAFRK</sequence>
<protein>
    <submittedName>
        <fullName evidence="3">Uncharacterized protein</fullName>
    </submittedName>
</protein>
<accession>A0A8H3UKA6</accession>
<dbReference type="EMBL" id="WNWS01000272">
    <property type="protein sequence ID" value="KAE9972347.1"/>
    <property type="molecule type" value="Genomic_DNA"/>
</dbReference>
<feature type="compositionally biased region" description="Basic and acidic residues" evidence="2">
    <location>
        <begin position="213"/>
        <end position="223"/>
    </location>
</feature>
<evidence type="ECO:0000256" key="2">
    <source>
        <dbReference type="SAM" id="MobiDB-lite"/>
    </source>
</evidence>
<feature type="coiled-coil region" evidence="1">
    <location>
        <begin position="306"/>
        <end position="344"/>
    </location>
</feature>
<evidence type="ECO:0000313" key="3">
    <source>
        <dbReference type="EMBL" id="KAE9972347.1"/>
    </source>
</evidence>
<evidence type="ECO:0000313" key="5">
    <source>
        <dbReference type="Proteomes" id="UP000447873"/>
    </source>
</evidence>
<comment type="caution">
    <text evidence="3">The sequence shown here is derived from an EMBL/GenBank/DDBJ whole genome shotgun (WGS) entry which is preliminary data.</text>
</comment>